<dbReference type="GO" id="GO:0008758">
    <property type="term" value="F:UDP-2,3-diacylglucosamine hydrolase activity"/>
    <property type="evidence" value="ECO:0007669"/>
    <property type="project" value="TreeGrafter"/>
</dbReference>
<organism evidence="2 3">
    <name type="scientific">Agrococcus carbonis</name>
    <dbReference type="NCBI Taxonomy" id="684552"/>
    <lineage>
        <taxon>Bacteria</taxon>
        <taxon>Bacillati</taxon>
        <taxon>Actinomycetota</taxon>
        <taxon>Actinomycetes</taxon>
        <taxon>Micrococcales</taxon>
        <taxon>Microbacteriaceae</taxon>
        <taxon>Agrococcus</taxon>
    </lineage>
</organism>
<dbReference type="InterPro" id="IPR051158">
    <property type="entry name" value="Metallophosphoesterase_sf"/>
</dbReference>
<dbReference type="SUPFAM" id="SSF56300">
    <property type="entry name" value="Metallo-dependent phosphatases"/>
    <property type="match status" value="1"/>
</dbReference>
<reference evidence="3" key="1">
    <citation type="submission" date="2016-10" db="EMBL/GenBank/DDBJ databases">
        <authorList>
            <person name="Varghese N."/>
            <person name="Submissions S."/>
        </authorList>
    </citation>
    <scope>NUCLEOTIDE SEQUENCE [LARGE SCALE GENOMIC DNA]</scope>
    <source>
        <strain evidence="3">DSM 22965</strain>
    </source>
</reference>
<dbReference type="InterPro" id="IPR004843">
    <property type="entry name" value="Calcineurin-like_PHP"/>
</dbReference>
<dbReference type="GO" id="GO:0016020">
    <property type="term" value="C:membrane"/>
    <property type="evidence" value="ECO:0007669"/>
    <property type="project" value="GOC"/>
</dbReference>
<name>A0A1H1MG83_9MICO</name>
<dbReference type="STRING" id="684552.SAMN04489719_0966"/>
<keyword evidence="3" id="KW-1185">Reference proteome</keyword>
<dbReference type="EMBL" id="LT629734">
    <property type="protein sequence ID" value="SDR85677.1"/>
    <property type="molecule type" value="Genomic_DNA"/>
</dbReference>
<gene>
    <name evidence="2" type="ORF">SAMN04489719_0966</name>
</gene>
<accession>A0A1H1MG83</accession>
<dbReference type="PANTHER" id="PTHR31302">
    <property type="entry name" value="TRANSMEMBRANE PROTEIN WITH METALLOPHOSPHOESTERASE DOMAIN-RELATED"/>
    <property type="match status" value="1"/>
</dbReference>
<sequence>MTRSRSWSARTPAEATLAASRALGAVAGGILAAGAAVAAYATAIEPRAFRIRNETLRVLPSGARPITVLHLADIHLAPWQSAKLDWLEGLAAVEPDLIVNTGDSLGHAAALPVLADALRVFRGIPGFFVHGSNDVYGPEAKNPLRYFGGPSTLSGESEVTRLDTAGLERAFEELGWLSLNNTARAFEVRGTTVAGFGVHDPHRHWDRLDETETAISRMRRELGDGPRVTLGVAHAPYQRILNAFVDLGADAILAGHTHGGQVRVPGGHAIVTNCDIPREQASGLTAWSHGGRTVPLNVSQGIGASIFAPFRLGTPPEAVVVSLVPRDIG</sequence>
<dbReference type="GO" id="GO:0009245">
    <property type="term" value="P:lipid A biosynthetic process"/>
    <property type="evidence" value="ECO:0007669"/>
    <property type="project" value="TreeGrafter"/>
</dbReference>
<feature type="domain" description="Calcineurin-like phosphoesterase" evidence="1">
    <location>
        <begin position="67"/>
        <end position="259"/>
    </location>
</feature>
<dbReference type="AlphaFoldDB" id="A0A1H1MG83"/>
<keyword evidence="2" id="KW-0378">Hydrolase</keyword>
<dbReference type="Pfam" id="PF00149">
    <property type="entry name" value="Metallophos"/>
    <property type="match status" value="1"/>
</dbReference>
<dbReference type="InterPro" id="IPR029052">
    <property type="entry name" value="Metallo-depent_PP-like"/>
</dbReference>
<dbReference type="PANTHER" id="PTHR31302:SF20">
    <property type="entry name" value="CONSERVED PROTEIN"/>
    <property type="match status" value="1"/>
</dbReference>
<evidence type="ECO:0000313" key="3">
    <source>
        <dbReference type="Proteomes" id="UP000199649"/>
    </source>
</evidence>
<dbReference type="Gene3D" id="3.60.21.10">
    <property type="match status" value="1"/>
</dbReference>
<dbReference type="RefSeq" id="WP_092665967.1">
    <property type="nucleotide sequence ID" value="NZ_LT629734.1"/>
</dbReference>
<dbReference type="OrthoDB" id="9780884at2"/>
<evidence type="ECO:0000259" key="1">
    <source>
        <dbReference type="Pfam" id="PF00149"/>
    </source>
</evidence>
<protein>
    <submittedName>
        <fullName evidence="2">Predicted phosphohydrolase, MPP superfamily</fullName>
    </submittedName>
</protein>
<proteinExistence type="predicted"/>
<evidence type="ECO:0000313" key="2">
    <source>
        <dbReference type="EMBL" id="SDR85677.1"/>
    </source>
</evidence>
<dbReference type="Proteomes" id="UP000199649">
    <property type="component" value="Chromosome I"/>
</dbReference>